<dbReference type="EMBL" id="CAJVPL010000376">
    <property type="protein sequence ID" value="CAG8489417.1"/>
    <property type="molecule type" value="Genomic_DNA"/>
</dbReference>
<evidence type="ECO:0000256" key="1">
    <source>
        <dbReference type="SAM" id="MobiDB-lite"/>
    </source>
</evidence>
<comment type="caution">
    <text evidence="2">The sequence shown here is derived from an EMBL/GenBank/DDBJ whole genome shotgun (WGS) entry which is preliminary data.</text>
</comment>
<dbReference type="Proteomes" id="UP000789831">
    <property type="component" value="Unassembled WGS sequence"/>
</dbReference>
<feature type="compositionally biased region" description="Acidic residues" evidence="1">
    <location>
        <begin position="474"/>
        <end position="499"/>
    </location>
</feature>
<evidence type="ECO:0000313" key="3">
    <source>
        <dbReference type="Proteomes" id="UP000789831"/>
    </source>
</evidence>
<feature type="compositionally biased region" description="Acidic residues" evidence="1">
    <location>
        <begin position="102"/>
        <end position="111"/>
    </location>
</feature>
<reference evidence="2" key="1">
    <citation type="submission" date="2021-06" db="EMBL/GenBank/DDBJ databases">
        <authorList>
            <person name="Kallberg Y."/>
            <person name="Tangrot J."/>
            <person name="Rosling A."/>
        </authorList>
    </citation>
    <scope>NUCLEOTIDE SEQUENCE</scope>
    <source>
        <strain evidence="2">MT106</strain>
    </source>
</reference>
<name>A0A9N8WLY7_9GLOM</name>
<feature type="region of interest" description="Disordered" evidence="1">
    <location>
        <begin position="365"/>
        <end position="424"/>
    </location>
</feature>
<feature type="region of interest" description="Disordered" evidence="1">
    <location>
        <begin position="472"/>
        <end position="499"/>
    </location>
</feature>
<sequence length="613" mass="68650">MSSLVLPNQEHRPPPSLTHLEVEDEELVWMNEDNTIISGTDDLGVYNELEARELDDTNDFFAAAETSAEVNQANALQYNDNHNMKSEDGLLSAQRKENHNEADEEQEDQPADNDLNQENSTTIPSEYAGDLSKDDIAENGAPIATTTSITIPTIIEPITNNNHVQNTEIVTIENGEIENGSVELTTRTTGENNITNNSAYNVDDVYGNEDFDMTSESEMPLPDTQEPDNDNDQDQNQGFGLGFARCILEYAGTKNKIAVRTQEKLIDFIMTLKNDLVPQEAHFQEAVITFRDPNDTGFQVSISQENYYAQQHCLHDILNLHYNFQMAKNIPPNYLHILLTLRDGFFSQLQRIKYSIMEVTRANSAGNLPNNPIVLDDNGDSDPGTLPDENENNEETLDNGEINDSEDDNVYNDSPSIIEDNEDEQSPLIEPVNNEDAQLPLTEPEESAGNFNVPLPHLATTKNTWTKNGLSNIYDDDDDLAPYSDIDESERDQDQGETEVPLEEINDAKYDDSNVAASHVESDQVYDEIYNVSTPPLEEEIDNHVYFSSSTEDVDDLPDFEEYPVKASIGKDAEDSANNLITESTTIDLKRGCEFLFTNEDTEESGGKKSRMN</sequence>
<feature type="compositionally biased region" description="Acidic residues" evidence="1">
    <location>
        <begin position="206"/>
        <end position="215"/>
    </location>
</feature>
<feature type="region of interest" description="Disordered" evidence="1">
    <location>
        <begin position="195"/>
        <end position="236"/>
    </location>
</feature>
<dbReference type="OrthoDB" id="10439560at2759"/>
<proteinExistence type="predicted"/>
<accession>A0A9N8WLY7</accession>
<dbReference type="AlphaFoldDB" id="A0A9N8WLY7"/>
<gene>
    <name evidence="2" type="ORF">AGERDE_LOCUS3668</name>
</gene>
<evidence type="ECO:0000313" key="2">
    <source>
        <dbReference type="EMBL" id="CAG8489417.1"/>
    </source>
</evidence>
<feature type="compositionally biased region" description="Acidic residues" evidence="1">
    <location>
        <begin position="388"/>
        <end position="410"/>
    </location>
</feature>
<organism evidence="2 3">
    <name type="scientific">Ambispora gerdemannii</name>
    <dbReference type="NCBI Taxonomy" id="144530"/>
    <lineage>
        <taxon>Eukaryota</taxon>
        <taxon>Fungi</taxon>
        <taxon>Fungi incertae sedis</taxon>
        <taxon>Mucoromycota</taxon>
        <taxon>Glomeromycotina</taxon>
        <taxon>Glomeromycetes</taxon>
        <taxon>Archaeosporales</taxon>
        <taxon>Ambisporaceae</taxon>
        <taxon>Ambispora</taxon>
    </lineage>
</organism>
<keyword evidence="3" id="KW-1185">Reference proteome</keyword>
<protein>
    <submittedName>
        <fullName evidence="2">13195_t:CDS:1</fullName>
    </submittedName>
</protein>
<feature type="region of interest" description="Disordered" evidence="1">
    <location>
        <begin position="94"/>
        <end position="128"/>
    </location>
</feature>